<dbReference type="InterPro" id="IPR027640">
    <property type="entry name" value="Kinesin-like_fam"/>
</dbReference>
<evidence type="ECO:0000259" key="8">
    <source>
        <dbReference type="PROSITE" id="PS50067"/>
    </source>
</evidence>
<evidence type="ECO:0000256" key="6">
    <source>
        <dbReference type="SAM" id="Coils"/>
    </source>
</evidence>
<evidence type="ECO:0000256" key="7">
    <source>
        <dbReference type="SAM" id="MobiDB-lite"/>
    </source>
</evidence>
<dbReference type="EMBL" id="JAHCVI010000003">
    <property type="protein sequence ID" value="KAG7286916.1"/>
    <property type="molecule type" value="Genomic_DNA"/>
</dbReference>
<dbReference type="InterPro" id="IPR027417">
    <property type="entry name" value="P-loop_NTPase"/>
</dbReference>
<feature type="region of interest" description="Disordered" evidence="7">
    <location>
        <begin position="184"/>
        <end position="233"/>
    </location>
</feature>
<name>A0AAD4ESL9_9PEZI</name>
<keyword evidence="1" id="KW-0493">Microtubule</keyword>
<evidence type="ECO:0000313" key="9">
    <source>
        <dbReference type="EMBL" id="KAG7286916.1"/>
    </source>
</evidence>
<dbReference type="Gene3D" id="3.40.850.10">
    <property type="entry name" value="Kinesin motor domain"/>
    <property type="match status" value="1"/>
</dbReference>
<dbReference type="PANTHER" id="PTHR24115:SF1008">
    <property type="entry name" value="KINESIN-LIKE PROTEIN SUBITO"/>
    <property type="match status" value="1"/>
</dbReference>
<comment type="similarity">
    <text evidence="5">Belongs to the TRAFAC class myosin-kinesin ATPase superfamily. Kinesin family.</text>
</comment>
<dbReference type="PROSITE" id="PS50067">
    <property type="entry name" value="KINESIN_MOTOR_2"/>
    <property type="match status" value="1"/>
</dbReference>
<protein>
    <recommendedName>
        <fullName evidence="8">Kinesin motor domain-containing protein</fullName>
    </recommendedName>
</protein>
<evidence type="ECO:0000313" key="10">
    <source>
        <dbReference type="Proteomes" id="UP001197093"/>
    </source>
</evidence>
<sequence length="993" mass="108785">MSASTQKATNLFQVYLRLRPPPGGAAAGERFLAVEESDDDSTTPKHITLNPPNDRRRAIEKFAFTQVFEEDATQLDIFHCIGVANLVKGVLAPCGGDGTDALLATLGVTGSGKSHTILGSKSQRGVTQLALDVIFRSIGQNLLDCDAHPTLESSIVASDPSEAAIFSASGFLDSVYADAPAPFRSSSRAPTPMIVGPPQTPPQPHGESIGPGQTPRRLHRPSAFPQQPDVSALSMSCDPSADYAVLISMYEVYNDRIFDLLTPPIKSTATKEYRRRPLLFKSTEGSPDRKVVAGLRKVICGNFHQALMVLEAGLHERRVAGTGSNSVSSRSHGFFCVEVKKRTKGSRRHGSELAWSGSALTIVDLAGSERARDAKTAGATLAEAGKINESLMYLGQCLQMQSDAANKDKPNLVPFRQCKLTELLFSNCYPSASAYSSARHRNPQKAVMIVTADPHGDFNATSQILRYSALAREVTVPRIPSITQTMLTAAAQAPQLSSSPLASPTLSRPFSPLGSPGSVGYPQLLTSPNIVRNVSPTSSAGGDVHRTTMEAAALEIARLSEDVEYLRQALDAERAAREEAESHLLSMEDRMIELEQAIREDCTNEFERRLEIEMARWRATMQVEMERGEEHWGRKIEVFERSMGVSLAGQGEEGDEDKENVLVENVSQENERLRRENEVLRREVAGMSPTKRMPLQERGSDAGMMIRGKPAMETGSPRTGRTAKAGGEDDGVLRLRMEKLRLSEDQASARSSAGSVSPKKMRKLPAKRFESIIMKILLTQVLVGLLAFPSIGIATNTKSVRNSATTRALPNFARPRCGRHRPTMPYHSGAHRYAYHESVYAALACNHDASTSDMFHAFALHHSDEPERLRWYLRLTEDYAAQENQTVGAILGRLMGTLARGSNSGRWHGGPDPFALAIVGLFQPPVLRCVKDKQTLLKIGEYRGEECDWAAERDLLEVGQAEKLVVERIGEFRGALERTLRAVEERDDVYLYG</sequence>
<keyword evidence="3 5" id="KW-0067">ATP-binding</keyword>
<keyword evidence="10" id="KW-1185">Reference proteome</keyword>
<dbReference type="PRINTS" id="PR00380">
    <property type="entry name" value="KINESINHEAVY"/>
</dbReference>
<feature type="domain" description="Kinesin motor" evidence="8">
    <location>
        <begin position="11"/>
        <end position="474"/>
    </location>
</feature>
<evidence type="ECO:0000256" key="1">
    <source>
        <dbReference type="ARBA" id="ARBA00022701"/>
    </source>
</evidence>
<feature type="region of interest" description="Disordered" evidence="7">
    <location>
        <begin position="706"/>
        <end position="727"/>
    </location>
</feature>
<evidence type="ECO:0000256" key="4">
    <source>
        <dbReference type="ARBA" id="ARBA00023175"/>
    </source>
</evidence>
<dbReference type="GO" id="GO:0005634">
    <property type="term" value="C:nucleus"/>
    <property type="evidence" value="ECO:0007669"/>
    <property type="project" value="TreeGrafter"/>
</dbReference>
<organism evidence="9 10">
    <name type="scientific">Staphylotrichum longicolle</name>
    <dbReference type="NCBI Taxonomy" id="669026"/>
    <lineage>
        <taxon>Eukaryota</taxon>
        <taxon>Fungi</taxon>
        <taxon>Dikarya</taxon>
        <taxon>Ascomycota</taxon>
        <taxon>Pezizomycotina</taxon>
        <taxon>Sordariomycetes</taxon>
        <taxon>Sordariomycetidae</taxon>
        <taxon>Sordariales</taxon>
        <taxon>Chaetomiaceae</taxon>
        <taxon>Staphylotrichum</taxon>
    </lineage>
</organism>
<evidence type="ECO:0000256" key="5">
    <source>
        <dbReference type="PROSITE-ProRule" id="PRU00283"/>
    </source>
</evidence>
<keyword evidence="6" id="KW-0175">Coiled coil</keyword>
<dbReference type="GO" id="GO:0008017">
    <property type="term" value="F:microtubule binding"/>
    <property type="evidence" value="ECO:0007669"/>
    <property type="project" value="InterPro"/>
</dbReference>
<keyword evidence="2 5" id="KW-0547">Nucleotide-binding</keyword>
<dbReference type="FunFam" id="3.40.850.10:FF:000091">
    <property type="entry name" value="Kinesin family protein"/>
    <property type="match status" value="1"/>
</dbReference>
<gene>
    <name evidence="9" type="ORF">NEMBOFW57_006416</name>
</gene>
<dbReference type="InterPro" id="IPR001752">
    <property type="entry name" value="Kinesin_motor_dom"/>
</dbReference>
<dbReference type="GO" id="GO:0005524">
    <property type="term" value="F:ATP binding"/>
    <property type="evidence" value="ECO:0007669"/>
    <property type="project" value="UniProtKB-UniRule"/>
</dbReference>
<feature type="coiled-coil region" evidence="6">
    <location>
        <begin position="549"/>
        <end position="597"/>
    </location>
</feature>
<dbReference type="AlphaFoldDB" id="A0AAD4ESL9"/>
<dbReference type="Proteomes" id="UP001197093">
    <property type="component" value="Unassembled WGS sequence"/>
</dbReference>
<proteinExistence type="inferred from homology"/>
<dbReference type="GO" id="GO:0005871">
    <property type="term" value="C:kinesin complex"/>
    <property type="evidence" value="ECO:0007669"/>
    <property type="project" value="TreeGrafter"/>
</dbReference>
<evidence type="ECO:0000256" key="3">
    <source>
        <dbReference type="ARBA" id="ARBA00022840"/>
    </source>
</evidence>
<dbReference type="GO" id="GO:0007018">
    <property type="term" value="P:microtubule-based movement"/>
    <property type="evidence" value="ECO:0007669"/>
    <property type="project" value="InterPro"/>
</dbReference>
<dbReference type="GO" id="GO:0005874">
    <property type="term" value="C:microtubule"/>
    <property type="evidence" value="ECO:0007669"/>
    <property type="project" value="UniProtKB-KW"/>
</dbReference>
<feature type="coiled-coil region" evidence="6">
    <location>
        <begin position="656"/>
        <end position="683"/>
    </location>
</feature>
<dbReference type="PANTHER" id="PTHR24115">
    <property type="entry name" value="KINESIN-RELATED"/>
    <property type="match status" value="1"/>
</dbReference>
<dbReference type="SUPFAM" id="SSF52540">
    <property type="entry name" value="P-loop containing nucleoside triphosphate hydrolases"/>
    <property type="match status" value="1"/>
</dbReference>
<keyword evidence="4 5" id="KW-0505">Motor protein</keyword>
<evidence type="ECO:0000256" key="2">
    <source>
        <dbReference type="ARBA" id="ARBA00022741"/>
    </source>
</evidence>
<accession>A0AAD4ESL9</accession>
<comment type="caution">
    <text evidence="9">The sequence shown here is derived from an EMBL/GenBank/DDBJ whole genome shotgun (WGS) entry which is preliminary data.</text>
</comment>
<dbReference type="GO" id="GO:0003777">
    <property type="term" value="F:microtubule motor activity"/>
    <property type="evidence" value="ECO:0007669"/>
    <property type="project" value="InterPro"/>
</dbReference>
<dbReference type="InterPro" id="IPR036961">
    <property type="entry name" value="Kinesin_motor_dom_sf"/>
</dbReference>
<dbReference type="GO" id="GO:0016887">
    <property type="term" value="F:ATP hydrolysis activity"/>
    <property type="evidence" value="ECO:0007669"/>
    <property type="project" value="TreeGrafter"/>
</dbReference>
<feature type="binding site" evidence="5">
    <location>
        <begin position="107"/>
        <end position="114"/>
    </location>
    <ligand>
        <name>ATP</name>
        <dbReference type="ChEBI" id="CHEBI:30616"/>
    </ligand>
</feature>
<dbReference type="Pfam" id="PF00225">
    <property type="entry name" value="Kinesin"/>
    <property type="match status" value="1"/>
</dbReference>
<reference evidence="9" key="1">
    <citation type="submission" date="2023-02" db="EMBL/GenBank/DDBJ databases">
        <authorList>
            <person name="Palmer J.M."/>
        </authorList>
    </citation>
    <scope>NUCLEOTIDE SEQUENCE</scope>
    <source>
        <strain evidence="9">FW57</strain>
    </source>
</reference>
<dbReference type="SMART" id="SM00129">
    <property type="entry name" value="KISc"/>
    <property type="match status" value="1"/>
</dbReference>